<gene>
    <name evidence="7" type="ORF">EW145_g6820</name>
</gene>
<dbReference type="InterPro" id="IPR051380">
    <property type="entry name" value="pH-response_reg_palI/RIM9"/>
</dbReference>
<evidence type="ECO:0000313" key="7">
    <source>
        <dbReference type="EMBL" id="THH01992.1"/>
    </source>
</evidence>
<feature type="compositionally biased region" description="Basic and acidic residues" evidence="5">
    <location>
        <begin position="41"/>
        <end position="61"/>
    </location>
</feature>
<reference evidence="7 8" key="1">
    <citation type="submission" date="2019-02" db="EMBL/GenBank/DDBJ databases">
        <title>Genome sequencing of the rare red list fungi Phellinidium pouzarii.</title>
        <authorList>
            <person name="Buettner E."/>
            <person name="Kellner H."/>
        </authorList>
    </citation>
    <scope>NUCLEOTIDE SEQUENCE [LARGE SCALE GENOMIC DNA]</scope>
    <source>
        <strain evidence="7 8">DSM 108285</strain>
    </source>
</reference>
<dbReference type="PANTHER" id="PTHR28013">
    <property type="entry name" value="PROTEIN DCV1-RELATED"/>
    <property type="match status" value="1"/>
</dbReference>
<comment type="caution">
    <text evidence="7">The sequence shown here is derived from an EMBL/GenBank/DDBJ whole genome shotgun (WGS) entry which is preliminary data.</text>
</comment>
<feature type="transmembrane region" description="Helical" evidence="6">
    <location>
        <begin position="401"/>
        <end position="425"/>
    </location>
</feature>
<feature type="compositionally biased region" description="Low complexity" evidence="5">
    <location>
        <begin position="86"/>
        <end position="95"/>
    </location>
</feature>
<evidence type="ECO:0000256" key="2">
    <source>
        <dbReference type="ARBA" id="ARBA00022692"/>
    </source>
</evidence>
<dbReference type="InterPro" id="IPR009571">
    <property type="entry name" value="SUR7/Rim9-like_fungi"/>
</dbReference>
<comment type="subcellular location">
    <subcellularLocation>
        <location evidence="1">Membrane</location>
        <topology evidence="1">Multi-pass membrane protein</topology>
    </subcellularLocation>
</comment>
<feature type="transmembrane region" description="Helical" evidence="6">
    <location>
        <begin position="322"/>
        <end position="343"/>
    </location>
</feature>
<feature type="region of interest" description="Disordered" evidence="5">
    <location>
        <begin position="32"/>
        <end position="138"/>
    </location>
</feature>
<protein>
    <recommendedName>
        <fullName evidence="9">Pali-domain-containing protein</fullName>
    </recommendedName>
</protein>
<dbReference type="EMBL" id="SGPK01000565">
    <property type="protein sequence ID" value="THH01992.1"/>
    <property type="molecule type" value="Genomic_DNA"/>
</dbReference>
<evidence type="ECO:0000256" key="5">
    <source>
        <dbReference type="SAM" id="MobiDB-lite"/>
    </source>
</evidence>
<dbReference type="GO" id="GO:0035838">
    <property type="term" value="C:growing cell tip"/>
    <property type="evidence" value="ECO:0007669"/>
    <property type="project" value="TreeGrafter"/>
</dbReference>
<keyword evidence="3 6" id="KW-1133">Transmembrane helix</keyword>
<evidence type="ECO:0000256" key="4">
    <source>
        <dbReference type="ARBA" id="ARBA00023136"/>
    </source>
</evidence>
<evidence type="ECO:0000313" key="8">
    <source>
        <dbReference type="Proteomes" id="UP000308199"/>
    </source>
</evidence>
<evidence type="ECO:0000256" key="6">
    <source>
        <dbReference type="SAM" id="Phobius"/>
    </source>
</evidence>
<dbReference type="GO" id="GO:0005886">
    <property type="term" value="C:plasma membrane"/>
    <property type="evidence" value="ECO:0007669"/>
    <property type="project" value="InterPro"/>
</dbReference>
<organism evidence="7 8">
    <name type="scientific">Phellinidium pouzarii</name>
    <dbReference type="NCBI Taxonomy" id="167371"/>
    <lineage>
        <taxon>Eukaryota</taxon>
        <taxon>Fungi</taxon>
        <taxon>Dikarya</taxon>
        <taxon>Basidiomycota</taxon>
        <taxon>Agaricomycotina</taxon>
        <taxon>Agaricomycetes</taxon>
        <taxon>Hymenochaetales</taxon>
        <taxon>Hymenochaetaceae</taxon>
        <taxon>Phellinidium</taxon>
    </lineage>
</organism>
<feature type="transmembrane region" description="Helical" evidence="6">
    <location>
        <begin position="184"/>
        <end position="202"/>
    </location>
</feature>
<dbReference type="OrthoDB" id="2354757at2759"/>
<feature type="transmembrane region" description="Helical" evidence="6">
    <location>
        <begin position="214"/>
        <end position="236"/>
    </location>
</feature>
<feature type="compositionally biased region" description="Polar residues" evidence="5">
    <location>
        <begin position="65"/>
        <end position="80"/>
    </location>
</feature>
<keyword evidence="2 6" id="KW-0812">Transmembrane</keyword>
<dbReference type="GO" id="GO:0032153">
    <property type="term" value="C:cell division site"/>
    <property type="evidence" value="ECO:0007669"/>
    <property type="project" value="TreeGrafter"/>
</dbReference>
<accession>A0A4S4KTJ4</accession>
<evidence type="ECO:0000256" key="1">
    <source>
        <dbReference type="ARBA" id="ARBA00004141"/>
    </source>
</evidence>
<name>A0A4S4KTJ4_9AGAM</name>
<dbReference type="Pfam" id="PF06687">
    <property type="entry name" value="SUR7"/>
    <property type="match status" value="1"/>
</dbReference>
<dbReference type="PANTHER" id="PTHR28013:SF3">
    <property type="entry name" value="PROTEIN DCV1-RELATED"/>
    <property type="match status" value="1"/>
</dbReference>
<keyword evidence="8" id="KW-1185">Reference proteome</keyword>
<dbReference type="Proteomes" id="UP000308199">
    <property type="component" value="Unassembled WGS sequence"/>
</dbReference>
<sequence>MVTLHPRNLDRFRQDLMFQTRAVFSIDPFDDGSTDDNSASEADHLPNHQRDDRLSDSDNYRRRSWQLSPIYSRRSQSRTTRPLVHSSSSSPSPSASRDRTRSWSRSQSRTIPSFRLSSQSLSSSRAPTPPPRPTLNGADFEHEEFGFRAGSPGMPDHLCSGRKESCIPYICRRCGAFLYTPEDGIVNFATFFLAFIHLQVPISETMLAAVSAPICLFAAFLLLLLISLSVPVIKFIDLLKLSATLKKGIGIANVSANGAVKFGVWGYCISSVETKVLGQVVAGASGKCSKAHLGYTLDSTVTNALGIGKISNTLSRSLTAVLVLHPITCGLTFVMLVVSLFLLARPTPRRLCAGLSLSVSILAAAVTTAVFLIDVIFVAVVRDKLDKQTKGGVKATWGNATWMMLAATILLWASCVSSCYTTVVWGNRRRKQGLRVY</sequence>
<keyword evidence="4 6" id="KW-0472">Membrane</keyword>
<evidence type="ECO:0000256" key="3">
    <source>
        <dbReference type="ARBA" id="ARBA00022989"/>
    </source>
</evidence>
<feature type="compositionally biased region" description="Low complexity" evidence="5">
    <location>
        <begin position="103"/>
        <end position="126"/>
    </location>
</feature>
<feature type="transmembrane region" description="Helical" evidence="6">
    <location>
        <begin position="355"/>
        <end position="381"/>
    </location>
</feature>
<dbReference type="AlphaFoldDB" id="A0A4S4KTJ4"/>
<proteinExistence type="predicted"/>
<evidence type="ECO:0008006" key="9">
    <source>
        <dbReference type="Google" id="ProtNLM"/>
    </source>
</evidence>